<sequence length="133" mass="15140">MVSRRTWGRRVASSSTSACTLSLSALTKYARFRSRVRFLRLWQNRRTFRTFPALQSHVRSSLVRPESLSTGMSRSYWSSASGLEWGIEGREREREMIGGNFRESRVVEPLHTASRWVVKPGQAAPQGPAAQKL</sequence>
<dbReference type="EMBL" id="QPFP01000092">
    <property type="protein sequence ID" value="TEB22429.1"/>
    <property type="molecule type" value="Genomic_DNA"/>
</dbReference>
<proteinExistence type="predicted"/>
<dbReference type="Proteomes" id="UP000298030">
    <property type="component" value="Unassembled WGS sequence"/>
</dbReference>
<gene>
    <name evidence="1" type="ORF">FA13DRAFT_1516673</name>
</gene>
<keyword evidence="2" id="KW-1185">Reference proteome</keyword>
<reference evidence="1 2" key="1">
    <citation type="journal article" date="2019" name="Nat. Ecol. Evol.">
        <title>Megaphylogeny resolves global patterns of mushroom evolution.</title>
        <authorList>
            <person name="Varga T."/>
            <person name="Krizsan K."/>
            <person name="Foldi C."/>
            <person name="Dima B."/>
            <person name="Sanchez-Garcia M."/>
            <person name="Sanchez-Ramirez S."/>
            <person name="Szollosi G.J."/>
            <person name="Szarkandi J.G."/>
            <person name="Papp V."/>
            <person name="Albert L."/>
            <person name="Andreopoulos W."/>
            <person name="Angelini C."/>
            <person name="Antonin V."/>
            <person name="Barry K.W."/>
            <person name="Bougher N.L."/>
            <person name="Buchanan P."/>
            <person name="Buyck B."/>
            <person name="Bense V."/>
            <person name="Catcheside P."/>
            <person name="Chovatia M."/>
            <person name="Cooper J."/>
            <person name="Damon W."/>
            <person name="Desjardin D."/>
            <person name="Finy P."/>
            <person name="Geml J."/>
            <person name="Haridas S."/>
            <person name="Hughes K."/>
            <person name="Justo A."/>
            <person name="Karasinski D."/>
            <person name="Kautmanova I."/>
            <person name="Kiss B."/>
            <person name="Kocsube S."/>
            <person name="Kotiranta H."/>
            <person name="LaButti K.M."/>
            <person name="Lechner B.E."/>
            <person name="Liimatainen K."/>
            <person name="Lipzen A."/>
            <person name="Lukacs Z."/>
            <person name="Mihaltcheva S."/>
            <person name="Morgado L.N."/>
            <person name="Niskanen T."/>
            <person name="Noordeloos M.E."/>
            <person name="Ohm R.A."/>
            <person name="Ortiz-Santana B."/>
            <person name="Ovrebo C."/>
            <person name="Racz N."/>
            <person name="Riley R."/>
            <person name="Savchenko A."/>
            <person name="Shiryaev A."/>
            <person name="Soop K."/>
            <person name="Spirin V."/>
            <person name="Szebenyi C."/>
            <person name="Tomsovsky M."/>
            <person name="Tulloss R.E."/>
            <person name="Uehling J."/>
            <person name="Grigoriev I.V."/>
            <person name="Vagvolgyi C."/>
            <person name="Papp T."/>
            <person name="Martin F.M."/>
            <person name="Miettinen O."/>
            <person name="Hibbett D.S."/>
            <person name="Nagy L.G."/>
        </authorList>
    </citation>
    <scope>NUCLEOTIDE SEQUENCE [LARGE SCALE GENOMIC DNA]</scope>
    <source>
        <strain evidence="1 2">FP101781</strain>
    </source>
</reference>
<evidence type="ECO:0000313" key="2">
    <source>
        <dbReference type="Proteomes" id="UP000298030"/>
    </source>
</evidence>
<evidence type="ECO:0000313" key="1">
    <source>
        <dbReference type="EMBL" id="TEB22429.1"/>
    </source>
</evidence>
<protein>
    <submittedName>
        <fullName evidence="1">Uncharacterized protein</fullName>
    </submittedName>
</protein>
<accession>A0A4Y7SMF3</accession>
<comment type="caution">
    <text evidence="1">The sequence shown here is derived from an EMBL/GenBank/DDBJ whole genome shotgun (WGS) entry which is preliminary data.</text>
</comment>
<dbReference type="AlphaFoldDB" id="A0A4Y7SMF3"/>
<name>A0A4Y7SMF3_COPMI</name>
<organism evidence="1 2">
    <name type="scientific">Coprinellus micaceus</name>
    <name type="common">Glistening ink-cap mushroom</name>
    <name type="synonym">Coprinus micaceus</name>
    <dbReference type="NCBI Taxonomy" id="71717"/>
    <lineage>
        <taxon>Eukaryota</taxon>
        <taxon>Fungi</taxon>
        <taxon>Dikarya</taxon>
        <taxon>Basidiomycota</taxon>
        <taxon>Agaricomycotina</taxon>
        <taxon>Agaricomycetes</taxon>
        <taxon>Agaricomycetidae</taxon>
        <taxon>Agaricales</taxon>
        <taxon>Agaricineae</taxon>
        <taxon>Psathyrellaceae</taxon>
        <taxon>Coprinellus</taxon>
    </lineage>
</organism>